<feature type="transmembrane region" description="Helical" evidence="1">
    <location>
        <begin position="187"/>
        <end position="205"/>
    </location>
</feature>
<evidence type="ECO:0000313" key="2">
    <source>
        <dbReference type="EMBL" id="CAL5994706.1"/>
    </source>
</evidence>
<protein>
    <submittedName>
        <fullName evidence="2">Hypothetical_protein</fullName>
    </submittedName>
</protein>
<comment type="caution">
    <text evidence="2">The sequence shown here is derived from an EMBL/GenBank/DDBJ whole genome shotgun (WGS) entry which is preliminary data.</text>
</comment>
<dbReference type="EMBL" id="CAXDID020000032">
    <property type="protein sequence ID" value="CAL5994706.1"/>
    <property type="molecule type" value="Genomic_DNA"/>
</dbReference>
<dbReference type="Proteomes" id="UP001642409">
    <property type="component" value="Unassembled WGS sequence"/>
</dbReference>
<accession>A0ABP1HL51</accession>
<keyword evidence="3" id="KW-1185">Reference proteome</keyword>
<keyword evidence="1" id="KW-0812">Transmembrane</keyword>
<feature type="transmembrane region" description="Helical" evidence="1">
    <location>
        <begin position="148"/>
        <end position="167"/>
    </location>
</feature>
<evidence type="ECO:0000256" key="1">
    <source>
        <dbReference type="SAM" id="Phobius"/>
    </source>
</evidence>
<gene>
    <name evidence="2" type="ORF">HINF_LOCUS13675</name>
</gene>
<reference evidence="2 3" key="1">
    <citation type="submission" date="2024-07" db="EMBL/GenBank/DDBJ databases">
        <authorList>
            <person name="Akdeniz Z."/>
        </authorList>
    </citation>
    <scope>NUCLEOTIDE SEQUENCE [LARGE SCALE GENOMIC DNA]</scope>
</reference>
<evidence type="ECO:0000313" key="3">
    <source>
        <dbReference type="Proteomes" id="UP001642409"/>
    </source>
</evidence>
<sequence length="232" mass="27656">MLLQIIEFSSYKARIYYCLIDTAIYYCSYTYRLPKSIRSINQYFLEEHFATIQVQVLLKCINSCFFACDQFEVTYLTCFRIIKSLMFWMQFPATSRQRRFSKLLKGVMLSILLECKYTCCSSINLDSGSILLILHLFTFTRNNLTCWYYYRDLVLVSYCVLIPNFTLQMNDFLENFIHLLLDTLTWGIIYSSTIFSCCLNNRVLLFKQQIKMDIKNIQFSSKQKYVKICKNE</sequence>
<keyword evidence="1" id="KW-0472">Membrane</keyword>
<organism evidence="2 3">
    <name type="scientific">Hexamita inflata</name>
    <dbReference type="NCBI Taxonomy" id="28002"/>
    <lineage>
        <taxon>Eukaryota</taxon>
        <taxon>Metamonada</taxon>
        <taxon>Diplomonadida</taxon>
        <taxon>Hexamitidae</taxon>
        <taxon>Hexamitinae</taxon>
        <taxon>Hexamita</taxon>
    </lineage>
</organism>
<proteinExistence type="predicted"/>
<keyword evidence="1" id="KW-1133">Transmembrane helix</keyword>
<name>A0ABP1HL51_9EUKA</name>